<dbReference type="STRING" id="64971.SAMN05421831_10726"/>
<comment type="catalytic activity">
    <reaction evidence="7 8">
        <text>(R)-pantoate + beta-alanine + ATP = (R)-pantothenate + AMP + diphosphate + H(+)</text>
        <dbReference type="Rhea" id="RHEA:10912"/>
        <dbReference type="ChEBI" id="CHEBI:15378"/>
        <dbReference type="ChEBI" id="CHEBI:15980"/>
        <dbReference type="ChEBI" id="CHEBI:29032"/>
        <dbReference type="ChEBI" id="CHEBI:30616"/>
        <dbReference type="ChEBI" id="CHEBI:33019"/>
        <dbReference type="ChEBI" id="CHEBI:57966"/>
        <dbReference type="ChEBI" id="CHEBI:456215"/>
        <dbReference type="EC" id="6.3.2.1"/>
    </reaction>
</comment>
<keyword evidence="10" id="KW-1185">Reference proteome</keyword>
<name>A0A1H6SGF7_9GAMM</name>
<comment type="subcellular location">
    <subcellularLocation>
        <location evidence="8">Cytoplasm</location>
    </subcellularLocation>
</comment>
<gene>
    <name evidence="8" type="primary">panC</name>
    <name evidence="9" type="ORF">SAMN05421831_10726</name>
</gene>
<feature type="binding site" evidence="8">
    <location>
        <position position="61"/>
    </location>
    <ligand>
        <name>beta-alanine</name>
        <dbReference type="ChEBI" id="CHEBI:57966"/>
    </ligand>
</feature>
<dbReference type="InterPro" id="IPR003721">
    <property type="entry name" value="Pantoate_ligase"/>
</dbReference>
<comment type="function">
    <text evidence="8">Catalyzes the condensation of pantoate with beta-alanine in an ATP-dependent reaction via a pantoyl-adenylate intermediate.</text>
</comment>
<feature type="binding site" evidence="8">
    <location>
        <begin position="186"/>
        <end position="189"/>
    </location>
    <ligand>
        <name>ATP</name>
        <dbReference type="ChEBI" id="CHEBI:30616"/>
    </ligand>
</feature>
<evidence type="ECO:0000256" key="6">
    <source>
        <dbReference type="ARBA" id="ARBA00022840"/>
    </source>
</evidence>
<protein>
    <recommendedName>
        <fullName evidence="8">Pantothenate synthetase</fullName>
        <shortName evidence="8">PS</shortName>
        <ecNumber evidence="8">6.3.2.1</ecNumber>
    </recommendedName>
    <alternativeName>
        <fullName evidence="8">Pantoate--beta-alanine ligase</fullName>
    </alternativeName>
    <alternativeName>
        <fullName evidence="8">Pantoate-activating enzyme</fullName>
    </alternativeName>
</protein>
<dbReference type="SUPFAM" id="SSF52374">
    <property type="entry name" value="Nucleotidylyl transferase"/>
    <property type="match status" value="1"/>
</dbReference>
<feature type="active site" description="Proton donor" evidence="8">
    <location>
        <position position="37"/>
    </location>
</feature>
<keyword evidence="6 8" id="KW-0067">ATP-binding</keyword>
<evidence type="ECO:0000256" key="5">
    <source>
        <dbReference type="ARBA" id="ARBA00022741"/>
    </source>
</evidence>
<evidence type="ECO:0000256" key="7">
    <source>
        <dbReference type="ARBA" id="ARBA00048258"/>
    </source>
</evidence>
<dbReference type="GO" id="GO:0005829">
    <property type="term" value="C:cytosol"/>
    <property type="evidence" value="ECO:0007669"/>
    <property type="project" value="TreeGrafter"/>
</dbReference>
<dbReference type="Gene3D" id="3.40.50.620">
    <property type="entry name" value="HUPs"/>
    <property type="match status" value="1"/>
</dbReference>
<keyword evidence="5 8" id="KW-0547">Nucleotide-binding</keyword>
<dbReference type="FunFam" id="3.30.1300.10:FF:000001">
    <property type="entry name" value="Pantothenate synthetase"/>
    <property type="match status" value="1"/>
</dbReference>
<dbReference type="GO" id="GO:0004592">
    <property type="term" value="F:pantoate-beta-alanine ligase activity"/>
    <property type="evidence" value="ECO:0007669"/>
    <property type="project" value="UniProtKB-UniRule"/>
</dbReference>
<comment type="similarity">
    <text evidence="2 8">Belongs to the pantothenate synthetase family.</text>
</comment>
<sequence length="282" mass="30839">MNTEHSIQGVRAQIQRARSQGKRVALVPTMGNLHAGHIQLVNTAHQWADLVVVSIFVNPLQFGAHEDLEAYPRTLEADQVQLVDANCHLLFVPSVQEMYPQGMQDHTQVQVAGVSQGLCGQSRPTHFAGVATVVSKLLNIVQPDVALFGEKDYQQLAVIRKLVADLNMPIEILGVPTVRDTDGLALSSRNGYLSPQERAQAPELYQALQQVAQTLKAGAEIDQALQVGQHALRTWRLDYLEVRQALTLAPAQATDTELVILAAAYLGNTRLIDNLQVTLIPA</sequence>
<feature type="binding site" evidence="8">
    <location>
        <position position="178"/>
    </location>
    <ligand>
        <name>ATP</name>
        <dbReference type="ChEBI" id="CHEBI:30616"/>
    </ligand>
</feature>
<dbReference type="Proteomes" id="UP000242999">
    <property type="component" value="Unassembled WGS sequence"/>
</dbReference>
<comment type="miscellaneous">
    <text evidence="8">The reaction proceeds by a bi uni uni bi ping pong mechanism.</text>
</comment>
<feature type="binding site" evidence="8">
    <location>
        <begin position="149"/>
        <end position="152"/>
    </location>
    <ligand>
        <name>ATP</name>
        <dbReference type="ChEBI" id="CHEBI:30616"/>
    </ligand>
</feature>
<dbReference type="GO" id="GO:0015940">
    <property type="term" value="P:pantothenate biosynthetic process"/>
    <property type="evidence" value="ECO:0007669"/>
    <property type="project" value="UniProtKB-UniRule"/>
</dbReference>
<reference evidence="10" key="1">
    <citation type="submission" date="2016-10" db="EMBL/GenBank/DDBJ databases">
        <authorList>
            <person name="Varghese N."/>
            <person name="Submissions S."/>
        </authorList>
    </citation>
    <scope>NUCLEOTIDE SEQUENCE [LARGE SCALE GENOMIC DNA]</scope>
    <source>
        <strain evidence="10">DSM 7165</strain>
    </source>
</reference>
<proteinExistence type="inferred from homology"/>
<evidence type="ECO:0000256" key="2">
    <source>
        <dbReference type="ARBA" id="ARBA00009256"/>
    </source>
</evidence>
<evidence type="ECO:0000256" key="3">
    <source>
        <dbReference type="ARBA" id="ARBA00022598"/>
    </source>
</evidence>
<keyword evidence="3 8" id="KW-0436">Ligase</keyword>
<dbReference type="PANTHER" id="PTHR21299">
    <property type="entry name" value="CYTIDYLATE KINASE/PANTOATE-BETA-ALANINE LIGASE"/>
    <property type="match status" value="1"/>
</dbReference>
<dbReference type="InterPro" id="IPR004821">
    <property type="entry name" value="Cyt_trans-like"/>
</dbReference>
<dbReference type="NCBIfam" id="TIGR00018">
    <property type="entry name" value="panC"/>
    <property type="match status" value="1"/>
</dbReference>
<dbReference type="Pfam" id="PF02569">
    <property type="entry name" value="Pantoate_ligase"/>
    <property type="match status" value="1"/>
</dbReference>
<evidence type="ECO:0000256" key="8">
    <source>
        <dbReference type="HAMAP-Rule" id="MF_00158"/>
    </source>
</evidence>
<accession>A0A1H6SGF7</accession>
<dbReference type="HAMAP" id="MF_00158">
    <property type="entry name" value="PanC"/>
    <property type="match status" value="1"/>
</dbReference>
<dbReference type="EC" id="6.3.2.1" evidence="8"/>
<dbReference type="InterPro" id="IPR014729">
    <property type="entry name" value="Rossmann-like_a/b/a_fold"/>
</dbReference>
<dbReference type="NCBIfam" id="TIGR00125">
    <property type="entry name" value="cyt_tran_rel"/>
    <property type="match status" value="1"/>
</dbReference>
<feature type="binding site" evidence="8">
    <location>
        <position position="61"/>
    </location>
    <ligand>
        <name>(R)-pantoate</name>
        <dbReference type="ChEBI" id="CHEBI:15980"/>
    </ligand>
</feature>
<dbReference type="Gene3D" id="3.30.1300.10">
    <property type="entry name" value="Pantoate-beta-alanine ligase, C-terminal domain"/>
    <property type="match status" value="1"/>
</dbReference>
<keyword evidence="8" id="KW-0963">Cytoplasm</keyword>
<dbReference type="InterPro" id="IPR042176">
    <property type="entry name" value="Pantoate_ligase_C"/>
</dbReference>
<evidence type="ECO:0000256" key="1">
    <source>
        <dbReference type="ARBA" id="ARBA00004990"/>
    </source>
</evidence>
<evidence type="ECO:0000313" key="10">
    <source>
        <dbReference type="Proteomes" id="UP000242999"/>
    </source>
</evidence>
<dbReference type="UniPathway" id="UPA00028">
    <property type="reaction ID" value="UER00005"/>
</dbReference>
<comment type="pathway">
    <text evidence="1 8">Cofactor biosynthesis; (R)-pantothenate biosynthesis; (R)-pantothenate from (R)-pantoate and beta-alanine: step 1/1.</text>
</comment>
<dbReference type="FunFam" id="3.40.50.620:FF:000013">
    <property type="entry name" value="Pantothenate synthetase"/>
    <property type="match status" value="1"/>
</dbReference>
<dbReference type="OrthoDB" id="9773087at2"/>
<dbReference type="AlphaFoldDB" id="A0A1H6SGF7"/>
<organism evidence="9 10">
    <name type="scientific">Allopseudospirillum japonicum</name>
    <dbReference type="NCBI Taxonomy" id="64971"/>
    <lineage>
        <taxon>Bacteria</taxon>
        <taxon>Pseudomonadati</taxon>
        <taxon>Pseudomonadota</taxon>
        <taxon>Gammaproteobacteria</taxon>
        <taxon>Oceanospirillales</taxon>
        <taxon>Oceanospirillaceae</taxon>
        <taxon>Allopseudospirillum</taxon>
    </lineage>
</organism>
<evidence type="ECO:0000256" key="4">
    <source>
        <dbReference type="ARBA" id="ARBA00022655"/>
    </source>
</evidence>
<dbReference type="GO" id="GO:0005524">
    <property type="term" value="F:ATP binding"/>
    <property type="evidence" value="ECO:0007669"/>
    <property type="project" value="UniProtKB-KW"/>
</dbReference>
<feature type="binding site" evidence="8">
    <location>
        <begin position="30"/>
        <end position="37"/>
    </location>
    <ligand>
        <name>ATP</name>
        <dbReference type="ChEBI" id="CHEBI:30616"/>
    </ligand>
</feature>
<evidence type="ECO:0000313" key="9">
    <source>
        <dbReference type="EMBL" id="SEI67013.1"/>
    </source>
</evidence>
<dbReference type="CDD" id="cd00560">
    <property type="entry name" value="PanC"/>
    <property type="match status" value="1"/>
</dbReference>
<keyword evidence="4 8" id="KW-0566">Pantothenate biosynthesis</keyword>
<dbReference type="RefSeq" id="WP_093309608.1">
    <property type="nucleotide sequence ID" value="NZ_FNYH01000007.1"/>
</dbReference>
<dbReference type="EMBL" id="FNYH01000007">
    <property type="protein sequence ID" value="SEI67013.1"/>
    <property type="molecule type" value="Genomic_DNA"/>
</dbReference>
<feature type="binding site" evidence="8">
    <location>
        <position position="155"/>
    </location>
    <ligand>
        <name>(R)-pantoate</name>
        <dbReference type="ChEBI" id="CHEBI:15980"/>
    </ligand>
</feature>
<dbReference type="PANTHER" id="PTHR21299:SF1">
    <property type="entry name" value="PANTOATE--BETA-ALANINE LIGASE"/>
    <property type="match status" value="1"/>
</dbReference>
<comment type="subunit">
    <text evidence="8">Homodimer.</text>
</comment>